<reference evidence="2 3" key="1">
    <citation type="submission" date="2020-11" db="EMBL/GenBank/DDBJ databases">
        <title>Amino acid is mineralized and recycled by bacteria in oceanic microbiome.</title>
        <authorList>
            <person name="Zheng L.Y."/>
        </authorList>
    </citation>
    <scope>NUCLEOTIDE SEQUENCE [LARGE SCALE GENOMIC DNA]</scope>
    <source>
        <strain evidence="2 3">A32-1</strain>
    </source>
</reference>
<accession>A0A7S8RH57</accession>
<evidence type="ECO:0000313" key="2">
    <source>
        <dbReference type="EMBL" id="QPE03996.1"/>
    </source>
</evidence>
<dbReference type="PANTHER" id="PTHR35007:SF4">
    <property type="entry name" value="CONSERVED TRANSMEMBRANE PROTEIN-RELATED"/>
    <property type="match status" value="1"/>
</dbReference>
<keyword evidence="3" id="KW-1185">Reference proteome</keyword>
<protein>
    <submittedName>
        <fullName evidence="2">Type II secretion system F family protein</fullName>
    </submittedName>
</protein>
<feature type="transmembrane region" description="Helical" evidence="1">
    <location>
        <begin position="284"/>
        <end position="309"/>
    </location>
</feature>
<keyword evidence="1" id="KW-0812">Transmembrane</keyword>
<keyword evidence="1" id="KW-0472">Membrane</keyword>
<dbReference type="AlphaFoldDB" id="A0A7S8RH57"/>
<keyword evidence="1" id="KW-1133">Transmembrane helix</keyword>
<dbReference type="KEGG" id="msf:IT882_12265"/>
<organism evidence="2 3">
    <name type="scientific">Microbacterium schleiferi</name>
    <dbReference type="NCBI Taxonomy" id="69362"/>
    <lineage>
        <taxon>Bacteria</taxon>
        <taxon>Bacillati</taxon>
        <taxon>Actinomycetota</taxon>
        <taxon>Actinomycetes</taxon>
        <taxon>Micrococcales</taxon>
        <taxon>Microbacteriaceae</taxon>
        <taxon>Microbacterium</taxon>
    </lineage>
</organism>
<evidence type="ECO:0000256" key="1">
    <source>
        <dbReference type="SAM" id="Phobius"/>
    </source>
</evidence>
<dbReference type="Proteomes" id="UP000594480">
    <property type="component" value="Chromosome"/>
</dbReference>
<name>A0A7S8RH57_9MICO</name>
<dbReference type="PANTHER" id="PTHR35007">
    <property type="entry name" value="INTEGRAL MEMBRANE PROTEIN-RELATED"/>
    <property type="match status" value="1"/>
</dbReference>
<dbReference type="EMBL" id="CP064760">
    <property type="protein sequence ID" value="QPE03996.1"/>
    <property type="molecule type" value="Genomic_DNA"/>
</dbReference>
<feature type="transmembrane region" description="Helical" evidence="1">
    <location>
        <begin position="139"/>
        <end position="157"/>
    </location>
</feature>
<sequence>MTAAVAETVLRVAVLLEAGVTPTRAWEHLARQGDEQAARVQLAVGDGTRLETAIAGLAAEPAPPRRSRGLRLARADAVGESVQARERRMWAEVAAAWSIATTVGAPLAPTLRSFADVVRDAAESADEIRIALAEPTSTARLLGWLPAVGIGLALALGFDPVGTLVREPVGWVCAVFGIGLLVAGRRWTSRLALSAHRDTLMPGMDADLTAIALSGGVSVSRARDLVRITRGQDAEASAAIHDTLVLSEAAGVPAVELLRSAAALDRHRARVDGRLRAARLSTKLLLPLGVCTLPAFLCLGVAPMFLSILPSVSLPLP</sequence>
<dbReference type="RefSeq" id="WP_195692087.1">
    <property type="nucleotide sequence ID" value="NZ_CP064760.1"/>
</dbReference>
<proteinExistence type="predicted"/>
<evidence type="ECO:0000313" key="3">
    <source>
        <dbReference type="Proteomes" id="UP000594480"/>
    </source>
</evidence>
<gene>
    <name evidence="2" type="ORF">IT882_12265</name>
</gene>
<feature type="transmembrane region" description="Helical" evidence="1">
    <location>
        <begin position="169"/>
        <end position="187"/>
    </location>
</feature>